<dbReference type="AlphaFoldDB" id="I4Z326"/>
<dbReference type="STRING" id="864069.MicloDRAFT_00005210"/>
<sequence length="68" mass="7270">MALIPAGPRLDFRGKRFIQRKIADGSTSVPSCCIILAGSRTLMPYLQDQRWADIPACPGPVAPASTAD</sequence>
<protein>
    <submittedName>
        <fullName evidence="1">Uncharacterized protein</fullName>
    </submittedName>
</protein>
<dbReference type="PATRIC" id="fig|864069.3.peg.573"/>
<dbReference type="EMBL" id="JH660636">
    <property type="protein sequence ID" value="EIM30618.1"/>
    <property type="molecule type" value="Genomic_DNA"/>
</dbReference>
<name>I4Z326_9HYPH</name>
<dbReference type="HOGENOM" id="CLU_2789278_0_0_5"/>
<organism evidence="1 2">
    <name type="scientific">Microvirga lotononidis</name>
    <dbReference type="NCBI Taxonomy" id="864069"/>
    <lineage>
        <taxon>Bacteria</taxon>
        <taxon>Pseudomonadati</taxon>
        <taxon>Pseudomonadota</taxon>
        <taxon>Alphaproteobacteria</taxon>
        <taxon>Hyphomicrobiales</taxon>
        <taxon>Methylobacteriaceae</taxon>
        <taxon>Microvirga</taxon>
    </lineage>
</organism>
<dbReference type="Proteomes" id="UP000003947">
    <property type="component" value="Unassembled WGS sequence"/>
</dbReference>
<accession>I4Z326</accession>
<evidence type="ECO:0000313" key="2">
    <source>
        <dbReference type="Proteomes" id="UP000003947"/>
    </source>
</evidence>
<keyword evidence="2" id="KW-1185">Reference proteome</keyword>
<reference evidence="1 2" key="1">
    <citation type="submission" date="2012-02" db="EMBL/GenBank/DDBJ databases">
        <title>Improved High-Quality Draft sequence of Microvirga sp. WSM3557.</title>
        <authorList>
            <consortium name="US DOE Joint Genome Institute"/>
            <person name="Lucas S."/>
            <person name="Han J."/>
            <person name="Lapidus A."/>
            <person name="Cheng J.-F."/>
            <person name="Goodwin L."/>
            <person name="Pitluck S."/>
            <person name="Peters L."/>
            <person name="Zhang X."/>
            <person name="Detter J.C."/>
            <person name="Han C."/>
            <person name="Tapia R."/>
            <person name="Land M."/>
            <person name="Hauser L."/>
            <person name="Kyrpides N."/>
            <person name="Ivanova N."/>
            <person name="Pagani I."/>
            <person name="Brau L."/>
            <person name="Yates R."/>
            <person name="O'Hara G."/>
            <person name="Rui T."/>
            <person name="Howieson J."/>
            <person name="Reeve W."/>
            <person name="Woyke T."/>
        </authorList>
    </citation>
    <scope>NUCLEOTIDE SEQUENCE [LARGE SCALE GENOMIC DNA]</scope>
    <source>
        <strain evidence="1 2">WSM3557</strain>
    </source>
</reference>
<proteinExistence type="predicted"/>
<evidence type="ECO:0000313" key="1">
    <source>
        <dbReference type="EMBL" id="EIM30618.1"/>
    </source>
</evidence>
<gene>
    <name evidence="1" type="ORF">MicloDRAFT_00005210</name>
</gene>